<dbReference type="EMBL" id="CP001071">
    <property type="protein sequence ID" value="ACD03896.1"/>
    <property type="molecule type" value="Genomic_DNA"/>
</dbReference>
<sequence>MNFHYPEIPHRISGWLLYLYGDVFGMDLPTGEFAGSRFEAPSYAGGEAEASSTGAFFFCAGKGNPLQVKSLQGVIW</sequence>
<gene>
    <name evidence="1" type="ordered locus">Amuc_0049</name>
</gene>
<dbReference type="HOGENOM" id="CLU_2646445_0_0_0"/>
<proteinExistence type="predicted"/>
<dbReference type="Proteomes" id="UP000001031">
    <property type="component" value="Chromosome"/>
</dbReference>
<evidence type="ECO:0000313" key="1">
    <source>
        <dbReference type="EMBL" id="ACD03896.1"/>
    </source>
</evidence>
<dbReference type="KEGG" id="amu:Amuc_0049"/>
<dbReference type="AlphaFoldDB" id="B2ULA7"/>
<name>B2ULA7_AKKM8</name>
<reference evidence="2" key="1">
    <citation type="journal article" date="2011" name="PLoS ONE">
        <title>The genome of Akkermansia muciniphila, a dedicated intestinal mucin degrader, and its use in exploring intestinal metagenomes.</title>
        <authorList>
            <person name="van Passel M.W."/>
            <person name="Kant R."/>
            <person name="Zoetendal E.G."/>
            <person name="Plugge C.M."/>
            <person name="Derrien M."/>
            <person name="Malfatti S.A."/>
            <person name="Chain P.S."/>
            <person name="Woyke T."/>
            <person name="Palva A."/>
            <person name="de Vos W.M."/>
            <person name="Smidt H."/>
        </authorList>
    </citation>
    <scope>NUCLEOTIDE SEQUENCE [LARGE SCALE GENOMIC DNA]</scope>
    <source>
        <strain evidence="2">ATCC BAA-835 / DSM 22959 / JCM 33894 / BCRC 81048 / CCUG 64013 / CIP 107961 / Muc</strain>
    </source>
</reference>
<keyword evidence="2" id="KW-1185">Reference proteome</keyword>
<accession>B2ULA7</accession>
<organism evidence="1 2">
    <name type="scientific">Akkermansia muciniphila (strain ATCC BAA-835 / DSM 22959 / JCM 33894 / BCRC 81048 / CCUG 64013 / CIP 107961 / Muc)</name>
    <dbReference type="NCBI Taxonomy" id="349741"/>
    <lineage>
        <taxon>Bacteria</taxon>
        <taxon>Pseudomonadati</taxon>
        <taxon>Verrucomicrobiota</taxon>
        <taxon>Verrucomicrobiia</taxon>
        <taxon>Verrucomicrobiales</taxon>
        <taxon>Akkermansiaceae</taxon>
        <taxon>Akkermansia</taxon>
    </lineage>
</organism>
<protein>
    <submittedName>
        <fullName evidence="1">Uncharacterized protein</fullName>
    </submittedName>
</protein>
<dbReference type="PaxDb" id="349741-Amuc_0049"/>
<evidence type="ECO:0000313" key="2">
    <source>
        <dbReference type="Proteomes" id="UP000001031"/>
    </source>
</evidence>
<dbReference type="BioCyc" id="AMUC349741:G1GBX-58-MONOMER"/>